<dbReference type="InterPro" id="IPR000620">
    <property type="entry name" value="EamA_dom"/>
</dbReference>
<feature type="transmembrane region" description="Helical" evidence="6">
    <location>
        <begin position="131"/>
        <end position="148"/>
    </location>
</feature>
<evidence type="ECO:0000313" key="9">
    <source>
        <dbReference type="Proteomes" id="UP001241472"/>
    </source>
</evidence>
<keyword evidence="2" id="KW-1003">Cell membrane</keyword>
<dbReference type="PANTHER" id="PTHR42920:SF24">
    <property type="entry name" value="AROMATIC AMINO ACID EXPORTER YDDG"/>
    <property type="match status" value="1"/>
</dbReference>
<proteinExistence type="predicted"/>
<keyword evidence="9" id="KW-1185">Reference proteome</keyword>
<feature type="transmembrane region" description="Helical" evidence="6">
    <location>
        <begin position="17"/>
        <end position="36"/>
    </location>
</feature>
<comment type="caution">
    <text evidence="8">The sequence shown here is derived from an EMBL/GenBank/DDBJ whole genome shotgun (WGS) entry which is preliminary data.</text>
</comment>
<dbReference type="Pfam" id="PF00892">
    <property type="entry name" value="EamA"/>
    <property type="match status" value="2"/>
</dbReference>
<evidence type="ECO:0000256" key="3">
    <source>
        <dbReference type="ARBA" id="ARBA00022692"/>
    </source>
</evidence>
<feature type="domain" description="EamA" evidence="7">
    <location>
        <begin position="18"/>
        <end position="148"/>
    </location>
</feature>
<feature type="transmembrane region" description="Helical" evidence="6">
    <location>
        <begin position="77"/>
        <end position="100"/>
    </location>
</feature>
<sequence length="308" mass="31607">MTHPSGKMAQGVHRSTLAGDAAVLGIAVVWGASYPVTKSALALAPVLVLIFYRFVATACVMGIAARRELVTTPWGNILRGSMLGAILAAIFIAEIAGLALTSATNAALIISLCTLFTPFLDYGLSRRLPPVTVVVGAVVACIGVSFLVGGLADWTLGDGLILLAAVLRAVMVVSTKRLMSARSLSSVALTAVQAATVGAVALVALAVTQDIGALAVRADASFWGSVAFLSLFCTIAAFYVQNAAVRRTSPTRVGFLMGTEPLFGFALAHLLLSEPVNGAAALGAVLIVAGTFTGLLADRGQVRCHKCP</sequence>
<keyword evidence="4 6" id="KW-1133">Transmembrane helix</keyword>
<name>A0ABT9Q1Q8_9HYPH</name>
<keyword evidence="5 6" id="KW-0472">Membrane</keyword>
<evidence type="ECO:0000256" key="4">
    <source>
        <dbReference type="ARBA" id="ARBA00022989"/>
    </source>
</evidence>
<dbReference type="EMBL" id="JAUSRF010000026">
    <property type="protein sequence ID" value="MDP9840380.1"/>
    <property type="molecule type" value="Genomic_DNA"/>
</dbReference>
<feature type="transmembrane region" description="Helical" evidence="6">
    <location>
        <begin position="42"/>
        <end position="65"/>
    </location>
</feature>
<comment type="subcellular location">
    <subcellularLocation>
        <location evidence="1">Cell membrane</location>
        <topology evidence="1">Multi-pass membrane protein</topology>
    </subcellularLocation>
</comment>
<gene>
    <name evidence="8" type="ORF">J2T09_005167</name>
</gene>
<dbReference type="RefSeq" id="WP_306839888.1">
    <property type="nucleotide sequence ID" value="NZ_JAUSRF010000026.1"/>
</dbReference>
<evidence type="ECO:0000259" key="7">
    <source>
        <dbReference type="Pfam" id="PF00892"/>
    </source>
</evidence>
<evidence type="ECO:0000256" key="1">
    <source>
        <dbReference type="ARBA" id="ARBA00004651"/>
    </source>
</evidence>
<organism evidence="8 9">
    <name type="scientific">Neorhizobium huautlense</name>
    <dbReference type="NCBI Taxonomy" id="67774"/>
    <lineage>
        <taxon>Bacteria</taxon>
        <taxon>Pseudomonadati</taxon>
        <taxon>Pseudomonadota</taxon>
        <taxon>Alphaproteobacteria</taxon>
        <taxon>Hyphomicrobiales</taxon>
        <taxon>Rhizobiaceae</taxon>
        <taxon>Rhizobium/Agrobacterium group</taxon>
        <taxon>Neorhizobium</taxon>
    </lineage>
</organism>
<feature type="domain" description="EamA" evidence="7">
    <location>
        <begin position="156"/>
        <end position="292"/>
    </location>
</feature>
<feature type="transmembrane region" description="Helical" evidence="6">
    <location>
        <begin position="253"/>
        <end position="272"/>
    </location>
</feature>
<protein>
    <submittedName>
        <fullName evidence="8">Drug/metabolite transporter (DMT)-like permease</fullName>
    </submittedName>
</protein>
<feature type="transmembrane region" description="Helical" evidence="6">
    <location>
        <begin position="154"/>
        <end position="175"/>
    </location>
</feature>
<accession>A0ABT9Q1Q8</accession>
<reference evidence="8 9" key="1">
    <citation type="submission" date="2023-07" db="EMBL/GenBank/DDBJ databases">
        <title>Sorghum-associated microbial communities from plants grown in Nebraska, USA.</title>
        <authorList>
            <person name="Schachtman D."/>
        </authorList>
    </citation>
    <scope>NUCLEOTIDE SEQUENCE [LARGE SCALE GENOMIC DNA]</scope>
    <source>
        <strain evidence="8 9">DS1307</strain>
    </source>
</reference>
<feature type="transmembrane region" description="Helical" evidence="6">
    <location>
        <begin position="220"/>
        <end position="241"/>
    </location>
</feature>
<evidence type="ECO:0000256" key="5">
    <source>
        <dbReference type="ARBA" id="ARBA00023136"/>
    </source>
</evidence>
<feature type="transmembrane region" description="Helical" evidence="6">
    <location>
        <begin position="187"/>
        <end position="208"/>
    </location>
</feature>
<keyword evidence="3 6" id="KW-0812">Transmembrane</keyword>
<evidence type="ECO:0000256" key="6">
    <source>
        <dbReference type="SAM" id="Phobius"/>
    </source>
</evidence>
<dbReference type="SUPFAM" id="SSF103481">
    <property type="entry name" value="Multidrug resistance efflux transporter EmrE"/>
    <property type="match status" value="2"/>
</dbReference>
<dbReference type="InterPro" id="IPR037185">
    <property type="entry name" value="EmrE-like"/>
</dbReference>
<dbReference type="PANTHER" id="PTHR42920">
    <property type="entry name" value="OS03G0707200 PROTEIN-RELATED"/>
    <property type="match status" value="1"/>
</dbReference>
<dbReference type="Proteomes" id="UP001241472">
    <property type="component" value="Unassembled WGS sequence"/>
</dbReference>
<evidence type="ECO:0000256" key="2">
    <source>
        <dbReference type="ARBA" id="ARBA00022475"/>
    </source>
</evidence>
<evidence type="ECO:0000313" key="8">
    <source>
        <dbReference type="EMBL" id="MDP9840380.1"/>
    </source>
</evidence>
<feature type="transmembrane region" description="Helical" evidence="6">
    <location>
        <begin position="278"/>
        <end position="297"/>
    </location>
</feature>
<feature type="transmembrane region" description="Helical" evidence="6">
    <location>
        <begin position="106"/>
        <end position="124"/>
    </location>
</feature>
<dbReference type="InterPro" id="IPR051258">
    <property type="entry name" value="Diverse_Substrate_Transporter"/>
</dbReference>